<feature type="compositionally biased region" description="Polar residues" evidence="1">
    <location>
        <begin position="99"/>
        <end position="109"/>
    </location>
</feature>
<evidence type="ECO:0000313" key="3">
    <source>
        <dbReference type="Proteomes" id="UP000244336"/>
    </source>
</evidence>
<evidence type="ECO:0000256" key="1">
    <source>
        <dbReference type="SAM" id="MobiDB-lite"/>
    </source>
</evidence>
<evidence type="ECO:0000313" key="2">
    <source>
        <dbReference type="EMBL" id="PUZ69208.1"/>
    </source>
</evidence>
<feature type="compositionally biased region" description="Polar residues" evidence="1">
    <location>
        <begin position="7"/>
        <end position="24"/>
    </location>
</feature>
<dbReference type="AlphaFoldDB" id="A0A2T7EN07"/>
<name>A0A2T7EN07_9POAL</name>
<organism evidence="2 3">
    <name type="scientific">Panicum hallii var. hallii</name>
    <dbReference type="NCBI Taxonomy" id="1504633"/>
    <lineage>
        <taxon>Eukaryota</taxon>
        <taxon>Viridiplantae</taxon>
        <taxon>Streptophyta</taxon>
        <taxon>Embryophyta</taxon>
        <taxon>Tracheophyta</taxon>
        <taxon>Spermatophyta</taxon>
        <taxon>Magnoliopsida</taxon>
        <taxon>Liliopsida</taxon>
        <taxon>Poales</taxon>
        <taxon>Poaceae</taxon>
        <taxon>PACMAD clade</taxon>
        <taxon>Panicoideae</taxon>
        <taxon>Panicodae</taxon>
        <taxon>Paniceae</taxon>
        <taxon>Panicinae</taxon>
        <taxon>Panicum</taxon>
        <taxon>Panicum sect. Panicum</taxon>
    </lineage>
</organism>
<dbReference type="Proteomes" id="UP000244336">
    <property type="component" value="Chromosome 2"/>
</dbReference>
<reference evidence="2 3" key="1">
    <citation type="submission" date="2018-04" db="EMBL/GenBank/DDBJ databases">
        <title>WGS assembly of Panicum hallii var. hallii HAL2.</title>
        <authorList>
            <person name="Lovell J."/>
            <person name="Jenkins J."/>
            <person name="Lowry D."/>
            <person name="Mamidi S."/>
            <person name="Sreedasyam A."/>
            <person name="Weng X."/>
            <person name="Barry K."/>
            <person name="Bonette J."/>
            <person name="Campitelli B."/>
            <person name="Daum C."/>
            <person name="Gordon S."/>
            <person name="Gould B."/>
            <person name="Lipzen A."/>
            <person name="MacQueen A."/>
            <person name="Palacio-Mejia J."/>
            <person name="Plott C."/>
            <person name="Shakirov E."/>
            <person name="Shu S."/>
            <person name="Yoshinaga Y."/>
            <person name="Zane M."/>
            <person name="Rokhsar D."/>
            <person name="Grimwood J."/>
            <person name="Schmutz J."/>
            <person name="Juenger T."/>
        </authorList>
    </citation>
    <scope>NUCLEOTIDE SEQUENCE [LARGE SCALE GENOMIC DNA]</scope>
    <source>
        <strain evidence="3">cv. HAL2</strain>
    </source>
</reference>
<keyword evidence="3" id="KW-1185">Reference proteome</keyword>
<proteinExistence type="predicted"/>
<accession>A0A2T7EN07</accession>
<feature type="compositionally biased region" description="Basic and acidic residues" evidence="1">
    <location>
        <begin position="43"/>
        <end position="53"/>
    </location>
</feature>
<dbReference type="EMBL" id="CM009750">
    <property type="protein sequence ID" value="PUZ69208.1"/>
    <property type="molecule type" value="Genomic_DNA"/>
</dbReference>
<feature type="region of interest" description="Disordered" evidence="1">
    <location>
        <begin position="1"/>
        <end position="118"/>
    </location>
</feature>
<sequence>MAEKYNLFSSSASRPRQGRFSSPRQEQRRRRRRARVRAPRVPSGDEVHREGGRLRLRRRRAGGAHGAAACGAGGGGRGRGPRRLGALDGCARSGGRAGTTPTSGPASSLQRRHPRQDH</sequence>
<feature type="compositionally biased region" description="Basic residues" evidence="1">
    <location>
        <begin position="27"/>
        <end position="38"/>
    </location>
</feature>
<gene>
    <name evidence="2" type="ORF">GQ55_2G090700</name>
</gene>
<dbReference type="Gramene" id="PUZ69208">
    <property type="protein sequence ID" value="PUZ69208"/>
    <property type="gene ID" value="GQ55_2G090700"/>
</dbReference>
<protein>
    <submittedName>
        <fullName evidence="2">Uncharacterized protein</fullName>
    </submittedName>
</protein>